<proteinExistence type="predicted"/>
<protein>
    <recommendedName>
        <fullName evidence="5">Myocyte-specific enhancer factor 2d</fullName>
    </recommendedName>
</protein>
<dbReference type="GO" id="GO:0080008">
    <property type="term" value="C:Cul4-RING E3 ubiquitin ligase complex"/>
    <property type="evidence" value="ECO:0007669"/>
    <property type="project" value="TreeGrafter"/>
</dbReference>
<evidence type="ECO:0000256" key="1">
    <source>
        <dbReference type="ARBA" id="ARBA00022574"/>
    </source>
</evidence>
<dbReference type="STRING" id="441960.B6QHS3"/>
<reference evidence="4" key="1">
    <citation type="journal article" date="2015" name="Genome Announc.">
        <title>Genome sequence of the AIDS-associated pathogen Penicillium marneffei (ATCC18224) and its near taxonomic relative Talaromyces stipitatus (ATCC10500).</title>
        <authorList>
            <person name="Nierman W.C."/>
            <person name="Fedorova-Abrams N.D."/>
            <person name="Andrianopoulos A."/>
        </authorList>
    </citation>
    <scope>NUCLEOTIDE SEQUENCE [LARGE SCALE GENOMIC DNA]</scope>
    <source>
        <strain evidence="4">ATCC 18224 / CBS 334.59 / QM 7333</strain>
    </source>
</reference>
<evidence type="ECO:0000313" key="4">
    <source>
        <dbReference type="Proteomes" id="UP000001294"/>
    </source>
</evidence>
<dbReference type="PhylomeDB" id="B6QHS3"/>
<dbReference type="HOGENOM" id="CLU_029545_1_0_1"/>
<dbReference type="Gene3D" id="2.130.10.10">
    <property type="entry name" value="YVTN repeat-like/Quinoprotein amine dehydrogenase"/>
    <property type="match status" value="1"/>
</dbReference>
<dbReference type="Proteomes" id="UP000001294">
    <property type="component" value="Unassembled WGS sequence"/>
</dbReference>
<evidence type="ECO:0000256" key="2">
    <source>
        <dbReference type="ARBA" id="ARBA00022737"/>
    </source>
</evidence>
<dbReference type="InterPro" id="IPR052254">
    <property type="entry name" value="CUL4-DDB1_E3_ligase_receptor"/>
</dbReference>
<evidence type="ECO:0000313" key="3">
    <source>
        <dbReference type="EMBL" id="EEA22918.1"/>
    </source>
</evidence>
<dbReference type="VEuPathDB" id="FungiDB:PMAA_095230"/>
<sequence length="474" mass="54280">MNGRPIPGFYWDPEKKKYFRVQANHVAPAGSQYSKEAVKRRKLDNEQRQRQVAIDRRVRRERVRRSRCMDYVFTRLGDEIGKTFIPGFARKSQQGRVYVSQLQRHSLCSLGYSNVYDFARHGPSGTLVAATCLPNSTAITMCPPASNSKTADVWKYDIKQNSASSLVQYETAIVYVSVRFWVSFVRPLFNIDRGHLIVDQRCRATYLNGTSGDSMAELAQIPDLDSHTRNTSVISLASTRSLEITFWCSEARPNSSSDPIFAVGTSDGLQTIHIDTTLRSDSKNVLRRPKDVLAVEWLSRTVIASGFRDSLLFLSDLRSNDSVQRIKHPGMIGEIKKIDNHQLVVAGTRSLQMYDLRFPKTEVKTGSKRHRRGGASSTKPYLVFENYNRENYHSMDVNKELGLLATTTEDRRNIRFYSLADGSIVQSPHSLRDTYNDRTFINKIRFEEYQYPMHQRQEPRLLYAQGPDIVELAW</sequence>
<keyword evidence="1" id="KW-0853">WD repeat</keyword>
<keyword evidence="2" id="KW-0677">Repeat</keyword>
<dbReference type="OrthoDB" id="128867at2759"/>
<dbReference type="AlphaFoldDB" id="B6QHS3"/>
<organism evidence="3 4">
    <name type="scientific">Talaromyces marneffei (strain ATCC 18224 / CBS 334.59 / QM 7333)</name>
    <name type="common">Penicillium marneffei</name>
    <dbReference type="NCBI Taxonomy" id="441960"/>
    <lineage>
        <taxon>Eukaryota</taxon>
        <taxon>Fungi</taxon>
        <taxon>Dikarya</taxon>
        <taxon>Ascomycota</taxon>
        <taxon>Pezizomycotina</taxon>
        <taxon>Eurotiomycetes</taxon>
        <taxon>Eurotiomycetidae</taxon>
        <taxon>Eurotiales</taxon>
        <taxon>Trichocomaceae</taxon>
        <taxon>Talaromyces</taxon>
        <taxon>Talaromyces sect. Talaromyces</taxon>
    </lineage>
</organism>
<dbReference type="PANTHER" id="PTHR44472">
    <property type="entry name" value="DDB1- AND CUL4-ASSOCIATED FACTOR 4-RELATED"/>
    <property type="match status" value="1"/>
</dbReference>
<accession>B6QHS3</accession>
<evidence type="ECO:0008006" key="5">
    <source>
        <dbReference type="Google" id="ProtNLM"/>
    </source>
</evidence>
<dbReference type="InterPro" id="IPR036322">
    <property type="entry name" value="WD40_repeat_dom_sf"/>
</dbReference>
<keyword evidence="4" id="KW-1185">Reference proteome</keyword>
<dbReference type="InterPro" id="IPR015943">
    <property type="entry name" value="WD40/YVTN_repeat-like_dom_sf"/>
</dbReference>
<dbReference type="PANTHER" id="PTHR44472:SF1">
    <property type="entry name" value="DDB1 AND CUL4 ASSOCIATED FACTOR 4"/>
    <property type="match status" value="1"/>
</dbReference>
<name>B6QHS3_TALMQ</name>
<dbReference type="EMBL" id="DS995902">
    <property type="protein sequence ID" value="EEA22918.1"/>
    <property type="molecule type" value="Genomic_DNA"/>
</dbReference>
<gene>
    <name evidence="3" type="ORF">PMAA_095230</name>
</gene>
<dbReference type="SUPFAM" id="SSF50978">
    <property type="entry name" value="WD40 repeat-like"/>
    <property type="match status" value="1"/>
</dbReference>